<feature type="region of interest" description="Disordered" evidence="1">
    <location>
        <begin position="1"/>
        <end position="42"/>
    </location>
</feature>
<dbReference type="Proteomes" id="UP000030689">
    <property type="component" value="Unassembled WGS sequence"/>
</dbReference>
<reference evidence="2 3" key="1">
    <citation type="journal article" date="2013" name="Front. Plant Sci.">
        <title>The Reference Genome of the Halophytic Plant Eutrema salsugineum.</title>
        <authorList>
            <person name="Yang R."/>
            <person name="Jarvis D.E."/>
            <person name="Chen H."/>
            <person name="Beilstein M.A."/>
            <person name="Grimwood J."/>
            <person name="Jenkins J."/>
            <person name="Shu S."/>
            <person name="Prochnik S."/>
            <person name="Xin M."/>
            <person name="Ma C."/>
            <person name="Schmutz J."/>
            <person name="Wing R.A."/>
            <person name="Mitchell-Olds T."/>
            <person name="Schumaker K.S."/>
            <person name="Wang X."/>
        </authorList>
    </citation>
    <scope>NUCLEOTIDE SEQUENCE [LARGE SCALE GENOMIC DNA]</scope>
</reference>
<keyword evidence="3" id="KW-1185">Reference proteome</keyword>
<gene>
    <name evidence="2" type="ORF">EUTSA_v10008900mg</name>
</gene>
<dbReference type="eggNOG" id="ENOG502S21J">
    <property type="taxonomic scope" value="Eukaryota"/>
</dbReference>
<dbReference type="STRING" id="72664.V4KWB3"/>
<evidence type="ECO:0000313" key="2">
    <source>
        <dbReference type="EMBL" id="ESQ34332.1"/>
    </source>
</evidence>
<sequence length="175" mass="19728">MAETIAVSPLKRHREEETLAEEDTAKRQKPSSSSSPSYNDQMLCLLSDSEEFNQPNNDLTSFINALQQEFSSDDQNAVVSGVSNVEDSCVSSKEDDVDDENKEQVMQHLLETTDDELGIPNTEFGGSNYELIKNDISQDYVYNGERLLDGFGDAFWELEDEAANYYTLLQSELFL</sequence>
<dbReference type="AlphaFoldDB" id="V4KWB3"/>
<dbReference type="OrthoDB" id="1932997at2759"/>
<accession>V4KWB3</accession>
<dbReference type="EMBL" id="KI517683">
    <property type="protein sequence ID" value="ESQ34332.1"/>
    <property type="molecule type" value="Genomic_DNA"/>
</dbReference>
<organism evidence="2 3">
    <name type="scientific">Eutrema salsugineum</name>
    <name type="common">Saltwater cress</name>
    <name type="synonym">Sisymbrium salsugineum</name>
    <dbReference type="NCBI Taxonomy" id="72664"/>
    <lineage>
        <taxon>Eukaryota</taxon>
        <taxon>Viridiplantae</taxon>
        <taxon>Streptophyta</taxon>
        <taxon>Embryophyta</taxon>
        <taxon>Tracheophyta</taxon>
        <taxon>Spermatophyta</taxon>
        <taxon>Magnoliopsida</taxon>
        <taxon>eudicotyledons</taxon>
        <taxon>Gunneridae</taxon>
        <taxon>Pentapetalae</taxon>
        <taxon>rosids</taxon>
        <taxon>malvids</taxon>
        <taxon>Brassicales</taxon>
        <taxon>Brassicaceae</taxon>
        <taxon>Eutremeae</taxon>
        <taxon>Eutrema</taxon>
    </lineage>
</organism>
<evidence type="ECO:0000313" key="3">
    <source>
        <dbReference type="Proteomes" id="UP000030689"/>
    </source>
</evidence>
<dbReference type="PANTHER" id="PTHR34539:SF16">
    <property type="entry name" value="T2P11.11 PROTEIN"/>
    <property type="match status" value="1"/>
</dbReference>
<dbReference type="OMA" id="RYREQET"/>
<dbReference type="PANTHER" id="PTHR34539">
    <property type="entry name" value="T6J4.11 PROTEIN"/>
    <property type="match status" value="1"/>
</dbReference>
<dbReference type="KEGG" id="eus:EUTSA_v10008900mg"/>
<name>V4KWB3_EUTSA</name>
<evidence type="ECO:0000256" key="1">
    <source>
        <dbReference type="SAM" id="MobiDB-lite"/>
    </source>
</evidence>
<proteinExistence type="predicted"/>
<dbReference type="Gramene" id="ESQ34332">
    <property type="protein sequence ID" value="ESQ34332"/>
    <property type="gene ID" value="EUTSA_v10008900mg"/>
</dbReference>
<protein>
    <submittedName>
        <fullName evidence="2">Uncharacterized protein</fullName>
    </submittedName>
</protein>